<proteinExistence type="predicted"/>
<evidence type="ECO:0000313" key="2">
    <source>
        <dbReference type="EMBL" id="ETO29706.1"/>
    </source>
</evidence>
<name>X6NUK0_RETFI</name>
<feature type="compositionally biased region" description="Acidic residues" evidence="1">
    <location>
        <begin position="53"/>
        <end position="66"/>
    </location>
</feature>
<feature type="compositionally biased region" description="Basic and acidic residues" evidence="1">
    <location>
        <begin position="42"/>
        <end position="52"/>
    </location>
</feature>
<comment type="caution">
    <text evidence="2">The sequence shown here is derived from an EMBL/GenBank/DDBJ whole genome shotgun (WGS) entry which is preliminary data.</text>
</comment>
<protein>
    <submittedName>
        <fullName evidence="2">Uncharacterized protein</fullName>
    </submittedName>
</protein>
<reference evidence="2 3" key="1">
    <citation type="journal article" date="2013" name="Curr. Biol.">
        <title>The Genome of the Foraminiferan Reticulomyxa filosa.</title>
        <authorList>
            <person name="Glockner G."/>
            <person name="Hulsmann N."/>
            <person name="Schleicher M."/>
            <person name="Noegel A.A."/>
            <person name="Eichinger L."/>
            <person name="Gallinger C."/>
            <person name="Pawlowski J."/>
            <person name="Sierra R."/>
            <person name="Euteneuer U."/>
            <person name="Pillet L."/>
            <person name="Moustafa A."/>
            <person name="Platzer M."/>
            <person name="Groth M."/>
            <person name="Szafranski K."/>
            <person name="Schliwa M."/>
        </authorList>
    </citation>
    <scope>NUCLEOTIDE SEQUENCE [LARGE SCALE GENOMIC DNA]</scope>
</reference>
<evidence type="ECO:0000256" key="1">
    <source>
        <dbReference type="SAM" id="MobiDB-lite"/>
    </source>
</evidence>
<dbReference type="Proteomes" id="UP000023152">
    <property type="component" value="Unassembled WGS sequence"/>
</dbReference>
<dbReference type="EMBL" id="ASPP01005884">
    <property type="protein sequence ID" value="ETO29706.1"/>
    <property type="molecule type" value="Genomic_DNA"/>
</dbReference>
<feature type="region of interest" description="Disordered" evidence="1">
    <location>
        <begin position="1"/>
        <end position="68"/>
    </location>
</feature>
<accession>X6NUK0</accession>
<gene>
    <name evidence="2" type="ORF">RFI_07414</name>
</gene>
<dbReference type="AlphaFoldDB" id="X6NUK0"/>
<organism evidence="2 3">
    <name type="scientific">Reticulomyxa filosa</name>
    <dbReference type="NCBI Taxonomy" id="46433"/>
    <lineage>
        <taxon>Eukaryota</taxon>
        <taxon>Sar</taxon>
        <taxon>Rhizaria</taxon>
        <taxon>Retaria</taxon>
        <taxon>Foraminifera</taxon>
        <taxon>Monothalamids</taxon>
        <taxon>Reticulomyxidae</taxon>
        <taxon>Reticulomyxa</taxon>
    </lineage>
</organism>
<feature type="non-terminal residue" evidence="2">
    <location>
        <position position="349"/>
    </location>
</feature>
<sequence>MKNLEKLSFPQGFNSNHMNPFEDENEKEEERGEGGGGGRGRGRGEDERKEQNNDDGSDDNDDDDDGNANSTNVITRILSKLKSFQLKCNHFTQPLPISIAFMPFLQSLDVNLDFFVDGLTSNTFHVSQFIPDFNLVDANSRGRNNRTSLKELNVTIEGCNISKPMTRVQSQIWEKFQQRWIAQSMELKYLQIRNHTLSKGIFDWQLIFGITNEEEKQQKEQEKEKSDGRDLVWALDHDSTSTTAKATYNNKSRANQLKMAQLKSLTIDEKMAEYCKMLLVMNDIMRRYPQQYCTNLEKVSFFCGFHSASDFPLQFSSYNANVFIESLHVYAESFAKQLTYFINSLPHIN</sequence>
<evidence type="ECO:0000313" key="3">
    <source>
        <dbReference type="Proteomes" id="UP000023152"/>
    </source>
</evidence>
<keyword evidence="3" id="KW-1185">Reference proteome</keyword>